<sequence length="160" mass="17112">MSSLLNTLTALCLAAATVVSAQSIVQVNNYCTQPHWITVMNGTYFVSGNGTWELKGSWAYQTPIQGKGNTLGVTATNEYWTSATPKLILGYTADEGQIWWSVSSLDGAPFPEDHFNVTSPSSISGLESVCGTAMGYEAQNHNCTDTGDVVVTLNLCFETA</sequence>
<protein>
    <submittedName>
        <fullName evidence="2">Uncharacterized protein</fullName>
    </submittedName>
</protein>
<keyword evidence="1" id="KW-0732">Signal</keyword>
<dbReference type="AlphaFoldDB" id="A0A9Q9AIZ3"/>
<accession>A0A9Q9AIZ3</accession>
<organism evidence="2 3">
    <name type="scientific">Septoria linicola</name>
    <dbReference type="NCBI Taxonomy" id="215465"/>
    <lineage>
        <taxon>Eukaryota</taxon>
        <taxon>Fungi</taxon>
        <taxon>Dikarya</taxon>
        <taxon>Ascomycota</taxon>
        <taxon>Pezizomycotina</taxon>
        <taxon>Dothideomycetes</taxon>
        <taxon>Dothideomycetidae</taxon>
        <taxon>Mycosphaerellales</taxon>
        <taxon>Mycosphaerellaceae</taxon>
        <taxon>Septoria</taxon>
    </lineage>
</organism>
<evidence type="ECO:0000313" key="3">
    <source>
        <dbReference type="Proteomes" id="UP001056384"/>
    </source>
</evidence>
<proteinExistence type="predicted"/>
<feature type="signal peptide" evidence="1">
    <location>
        <begin position="1"/>
        <end position="21"/>
    </location>
</feature>
<dbReference type="Proteomes" id="UP001056384">
    <property type="component" value="Chromosome 1"/>
</dbReference>
<feature type="chain" id="PRO_5040214203" evidence="1">
    <location>
        <begin position="22"/>
        <end position="160"/>
    </location>
</feature>
<gene>
    <name evidence="2" type="ORF">Slin15195_G000950</name>
</gene>
<keyword evidence="3" id="KW-1185">Reference proteome</keyword>
<dbReference type="EMBL" id="CP099418">
    <property type="protein sequence ID" value="USW46776.1"/>
    <property type="molecule type" value="Genomic_DNA"/>
</dbReference>
<name>A0A9Q9AIZ3_9PEZI</name>
<dbReference type="Pfam" id="PF04681">
    <property type="entry name" value="Bys1"/>
    <property type="match status" value="1"/>
</dbReference>
<evidence type="ECO:0000313" key="2">
    <source>
        <dbReference type="EMBL" id="USW46776.1"/>
    </source>
</evidence>
<evidence type="ECO:0000256" key="1">
    <source>
        <dbReference type="SAM" id="SignalP"/>
    </source>
</evidence>
<reference evidence="2" key="1">
    <citation type="submission" date="2022-06" db="EMBL/GenBank/DDBJ databases">
        <title>Complete genome sequences of two strains of the flax pathogen Septoria linicola.</title>
        <authorList>
            <person name="Lapalu N."/>
            <person name="Simon A."/>
            <person name="Demenou B."/>
            <person name="Paumier D."/>
            <person name="Guillot M.-P."/>
            <person name="Gout L."/>
            <person name="Valade R."/>
        </authorList>
    </citation>
    <scope>NUCLEOTIDE SEQUENCE</scope>
    <source>
        <strain evidence="2">SE15195</strain>
    </source>
</reference>
<dbReference type="InterPro" id="IPR006771">
    <property type="entry name" value="CetA-like"/>
</dbReference>